<evidence type="ECO:0000313" key="1">
    <source>
        <dbReference type="EMBL" id="KAK3932920.1"/>
    </source>
</evidence>
<dbReference type="EMBL" id="JAHWGI010001441">
    <property type="protein sequence ID" value="KAK3932920.1"/>
    <property type="molecule type" value="Genomic_DNA"/>
</dbReference>
<reference evidence="1" key="1">
    <citation type="submission" date="2021-07" db="EMBL/GenBank/DDBJ databases">
        <authorList>
            <person name="Catto M.A."/>
            <person name="Jacobson A."/>
            <person name="Kennedy G."/>
            <person name="Labadie P."/>
            <person name="Hunt B.G."/>
            <person name="Srinivasan R."/>
        </authorList>
    </citation>
    <scope>NUCLEOTIDE SEQUENCE</scope>
    <source>
        <strain evidence="1">PL_HMW_Pooled</strain>
        <tissue evidence="1">Head</tissue>
    </source>
</reference>
<feature type="non-terminal residue" evidence="1">
    <location>
        <position position="115"/>
    </location>
</feature>
<evidence type="ECO:0000313" key="2">
    <source>
        <dbReference type="Proteomes" id="UP001219518"/>
    </source>
</evidence>
<protein>
    <submittedName>
        <fullName evidence="1">1-acyl-sn-glycerol-3-phosphate acyltransferase epsilon</fullName>
    </submittedName>
</protein>
<dbReference type="Proteomes" id="UP001219518">
    <property type="component" value="Unassembled WGS sequence"/>
</dbReference>
<accession>A0AAE1I4R4</accession>
<proteinExistence type="predicted"/>
<organism evidence="1 2">
    <name type="scientific">Frankliniella fusca</name>
    <dbReference type="NCBI Taxonomy" id="407009"/>
    <lineage>
        <taxon>Eukaryota</taxon>
        <taxon>Metazoa</taxon>
        <taxon>Ecdysozoa</taxon>
        <taxon>Arthropoda</taxon>
        <taxon>Hexapoda</taxon>
        <taxon>Insecta</taxon>
        <taxon>Pterygota</taxon>
        <taxon>Neoptera</taxon>
        <taxon>Paraneoptera</taxon>
        <taxon>Thysanoptera</taxon>
        <taxon>Terebrantia</taxon>
        <taxon>Thripoidea</taxon>
        <taxon>Thripidae</taxon>
        <taxon>Frankliniella</taxon>
    </lineage>
</organism>
<keyword evidence="1" id="KW-0808">Transferase</keyword>
<gene>
    <name evidence="1" type="ORF">KUF71_016386</name>
</gene>
<keyword evidence="2" id="KW-1185">Reference proteome</keyword>
<name>A0AAE1I4R4_9NEOP</name>
<dbReference type="AlphaFoldDB" id="A0AAE1I4R4"/>
<sequence>TSLPFDDVCACPEFLRSLRTFLFHRDSFLDRFLVGLLDEPDLLRLFRFPEGGVTKSSAFEPASLSTATLSMLKAPLTEVFSKETDTPSSISDVGLSRGNIKSAVSPVLISPVYIK</sequence>
<keyword evidence="1" id="KW-0012">Acyltransferase</keyword>
<comment type="caution">
    <text evidence="1">The sequence shown here is derived from an EMBL/GenBank/DDBJ whole genome shotgun (WGS) entry which is preliminary data.</text>
</comment>
<reference evidence="1" key="2">
    <citation type="journal article" date="2023" name="BMC Genomics">
        <title>Pest status, molecular evolution, and epigenetic factors derived from the genome assembly of Frankliniella fusca, a thysanopteran phytovirus vector.</title>
        <authorList>
            <person name="Catto M.A."/>
            <person name="Labadie P.E."/>
            <person name="Jacobson A.L."/>
            <person name="Kennedy G.G."/>
            <person name="Srinivasan R."/>
            <person name="Hunt B.G."/>
        </authorList>
    </citation>
    <scope>NUCLEOTIDE SEQUENCE</scope>
    <source>
        <strain evidence="1">PL_HMW_Pooled</strain>
    </source>
</reference>
<dbReference type="GO" id="GO:0016746">
    <property type="term" value="F:acyltransferase activity"/>
    <property type="evidence" value="ECO:0007669"/>
    <property type="project" value="UniProtKB-KW"/>
</dbReference>